<accession>A0ABU1KVI1</accession>
<comment type="caution">
    <text evidence="2">The sequence shown here is derived from an EMBL/GenBank/DDBJ whole genome shotgun (WGS) entry which is preliminary data.</text>
</comment>
<name>A0ABU1KVI1_9BURK</name>
<evidence type="ECO:0000313" key="2">
    <source>
        <dbReference type="EMBL" id="MDR6374978.1"/>
    </source>
</evidence>
<dbReference type="Proteomes" id="UP001185254">
    <property type="component" value="Unassembled WGS sequence"/>
</dbReference>
<evidence type="ECO:0000313" key="3">
    <source>
        <dbReference type="Proteomes" id="UP001185254"/>
    </source>
</evidence>
<dbReference type="EMBL" id="JAVDQN010000001">
    <property type="protein sequence ID" value="MDR6374978.1"/>
    <property type="molecule type" value="Genomic_DNA"/>
</dbReference>
<proteinExistence type="predicted"/>
<organism evidence="2 3">
    <name type="scientific">Paraburkholderia caledonica</name>
    <dbReference type="NCBI Taxonomy" id="134536"/>
    <lineage>
        <taxon>Bacteria</taxon>
        <taxon>Pseudomonadati</taxon>
        <taxon>Pseudomonadota</taxon>
        <taxon>Betaproteobacteria</taxon>
        <taxon>Burkholderiales</taxon>
        <taxon>Burkholderiaceae</taxon>
        <taxon>Paraburkholderia</taxon>
    </lineage>
</organism>
<sequence>MRARNHGAFLIGCIPIAGEAGNKTRKKLGEQRENAKNDLEHGNKAPEKRANDVSIKRHYPLAA</sequence>
<protein>
    <submittedName>
        <fullName evidence="2">Uncharacterized protein</fullName>
    </submittedName>
</protein>
<keyword evidence="3" id="KW-1185">Reference proteome</keyword>
<feature type="compositionally biased region" description="Basic and acidic residues" evidence="1">
    <location>
        <begin position="27"/>
        <end position="55"/>
    </location>
</feature>
<dbReference type="RefSeq" id="WP_310066137.1">
    <property type="nucleotide sequence ID" value="NZ_JAVDQN010000001.1"/>
</dbReference>
<gene>
    <name evidence="2" type="ORF">J2776_001654</name>
</gene>
<evidence type="ECO:0000256" key="1">
    <source>
        <dbReference type="SAM" id="MobiDB-lite"/>
    </source>
</evidence>
<reference evidence="2 3" key="1">
    <citation type="submission" date="2023-07" db="EMBL/GenBank/DDBJ databases">
        <title>Sorghum-associated microbial communities from plants grown in Nebraska, USA.</title>
        <authorList>
            <person name="Schachtman D."/>
        </authorList>
    </citation>
    <scope>NUCLEOTIDE SEQUENCE [LARGE SCALE GENOMIC DNA]</scope>
    <source>
        <strain evidence="2 3">DS1039</strain>
    </source>
</reference>
<feature type="region of interest" description="Disordered" evidence="1">
    <location>
        <begin position="24"/>
        <end position="63"/>
    </location>
</feature>